<dbReference type="GO" id="GO:0009253">
    <property type="term" value="P:peptidoglycan catabolic process"/>
    <property type="evidence" value="ECO:0007669"/>
    <property type="project" value="InterPro"/>
</dbReference>
<reference evidence="4" key="2">
    <citation type="submission" date="2021-04" db="EMBL/GenBank/DDBJ databases">
        <authorList>
            <person name="Gilroy R."/>
        </authorList>
    </citation>
    <scope>NUCLEOTIDE SEQUENCE</scope>
    <source>
        <strain evidence="4">B5_2728</strain>
    </source>
</reference>
<dbReference type="GO" id="GO:0030288">
    <property type="term" value="C:outer membrane-bounded periplasmic space"/>
    <property type="evidence" value="ECO:0007669"/>
    <property type="project" value="TreeGrafter"/>
</dbReference>
<evidence type="ECO:0000256" key="2">
    <source>
        <dbReference type="SAM" id="MobiDB-lite"/>
    </source>
</evidence>
<comment type="caution">
    <text evidence="4">The sequence shown here is derived from an EMBL/GenBank/DDBJ whole genome shotgun (WGS) entry which is preliminary data.</text>
</comment>
<dbReference type="GO" id="GO:0008745">
    <property type="term" value="F:N-acetylmuramoyl-L-alanine amidase activity"/>
    <property type="evidence" value="ECO:0007669"/>
    <property type="project" value="InterPro"/>
</dbReference>
<reference evidence="4" key="1">
    <citation type="journal article" date="2021" name="PeerJ">
        <title>Extensive microbial diversity within the chicken gut microbiome revealed by metagenomics and culture.</title>
        <authorList>
            <person name="Gilroy R."/>
            <person name="Ravi A."/>
            <person name="Getino M."/>
            <person name="Pursley I."/>
            <person name="Horton D.L."/>
            <person name="Alikhan N.F."/>
            <person name="Baker D."/>
            <person name="Gharbi K."/>
            <person name="Hall N."/>
            <person name="Watson M."/>
            <person name="Adriaenssens E.M."/>
            <person name="Foster-Nyarko E."/>
            <person name="Jarju S."/>
            <person name="Secka A."/>
            <person name="Antonio M."/>
            <person name="Oren A."/>
            <person name="Chaudhuri R.R."/>
            <person name="La Ragione R."/>
            <person name="Hildebrand F."/>
            <person name="Pallen M.J."/>
        </authorList>
    </citation>
    <scope>NUCLEOTIDE SEQUENCE</scope>
    <source>
        <strain evidence="4">B5_2728</strain>
    </source>
</reference>
<proteinExistence type="predicted"/>
<dbReference type="Gene3D" id="3.40.630.40">
    <property type="entry name" value="Zn-dependent exopeptidases"/>
    <property type="match status" value="1"/>
</dbReference>
<evidence type="ECO:0000259" key="3">
    <source>
        <dbReference type="SMART" id="SM00646"/>
    </source>
</evidence>
<accession>A0A948T3G6</accession>
<dbReference type="CDD" id="cd02696">
    <property type="entry name" value="MurNAc-LAA"/>
    <property type="match status" value="1"/>
</dbReference>
<feature type="region of interest" description="Disordered" evidence="2">
    <location>
        <begin position="48"/>
        <end position="69"/>
    </location>
</feature>
<organism evidence="4 5">
    <name type="scientific">Candidatus Allofournierella pullistercoris</name>
    <dbReference type="NCBI Taxonomy" id="2838597"/>
    <lineage>
        <taxon>Bacteria</taxon>
        <taxon>Bacillati</taxon>
        <taxon>Bacillota</taxon>
        <taxon>Clostridia</taxon>
        <taxon>Eubacteriales</taxon>
        <taxon>Oscillospiraceae</taxon>
        <taxon>Allofournierella</taxon>
    </lineage>
</organism>
<name>A0A948T3G6_9FIRM</name>
<feature type="non-terminal residue" evidence="4">
    <location>
        <position position="1"/>
    </location>
</feature>
<dbReference type="Proteomes" id="UP000713596">
    <property type="component" value="Unassembled WGS sequence"/>
</dbReference>
<dbReference type="EMBL" id="JAHLFP010000062">
    <property type="protein sequence ID" value="MBU3806640.1"/>
    <property type="molecule type" value="Genomic_DNA"/>
</dbReference>
<evidence type="ECO:0000256" key="1">
    <source>
        <dbReference type="ARBA" id="ARBA00022801"/>
    </source>
</evidence>
<dbReference type="AlphaFoldDB" id="A0A948T3G6"/>
<dbReference type="InterPro" id="IPR050695">
    <property type="entry name" value="N-acetylmuramoyl_amidase_3"/>
</dbReference>
<dbReference type="SUPFAM" id="SSF53187">
    <property type="entry name" value="Zn-dependent exopeptidases"/>
    <property type="match status" value="1"/>
</dbReference>
<feature type="domain" description="MurNAc-LAA" evidence="3">
    <location>
        <begin position="67"/>
        <end position="205"/>
    </location>
</feature>
<keyword evidence="1" id="KW-0378">Hydrolase</keyword>
<dbReference type="Pfam" id="PF01520">
    <property type="entry name" value="Amidase_3"/>
    <property type="match status" value="1"/>
</dbReference>
<protein>
    <submittedName>
        <fullName evidence="4">N-acetylmuramoyl-L-alanine amidase</fullName>
    </submittedName>
</protein>
<gene>
    <name evidence="4" type="ORF">H9882_07105</name>
</gene>
<dbReference type="PANTHER" id="PTHR30404">
    <property type="entry name" value="N-ACETYLMURAMOYL-L-ALANINE AMIDASE"/>
    <property type="match status" value="1"/>
</dbReference>
<dbReference type="PANTHER" id="PTHR30404:SF0">
    <property type="entry name" value="N-ACETYLMURAMOYL-L-ALANINE AMIDASE AMIC"/>
    <property type="match status" value="1"/>
</dbReference>
<sequence length="218" mass="24533">VMIDPGHGGRDKGAEGLNMQEYEMTWRTAQELMNLLEQDKRFTPVLSITESESQDPDMPRVTPTQRAERARERGADLMFSIHGNSAFSQDIRGFECYPIPPGREHHQKSMDLAFLLGEQFASAGASLRGTSGVRYIYYDALDNKRVVEISDNSVQTDLSFTVLEDSGCPAVLVEQCFITNYEDIAMFASEEGCKQSARLYYNAICAWYENQANSQQTT</sequence>
<dbReference type="SMART" id="SM00646">
    <property type="entry name" value="Ami_3"/>
    <property type="match status" value="1"/>
</dbReference>
<evidence type="ECO:0000313" key="5">
    <source>
        <dbReference type="Proteomes" id="UP000713596"/>
    </source>
</evidence>
<dbReference type="InterPro" id="IPR002508">
    <property type="entry name" value="MurNAc-LAA_cat"/>
</dbReference>
<evidence type="ECO:0000313" key="4">
    <source>
        <dbReference type="EMBL" id="MBU3806640.1"/>
    </source>
</evidence>